<dbReference type="SMART" id="SM00458">
    <property type="entry name" value="RICIN"/>
    <property type="match status" value="1"/>
</dbReference>
<evidence type="ECO:0000256" key="1">
    <source>
        <dbReference type="SAM" id="SignalP"/>
    </source>
</evidence>
<comment type="caution">
    <text evidence="3">The sequence shown here is derived from an EMBL/GenBank/DDBJ whole genome shotgun (WGS) entry which is preliminary data.</text>
</comment>
<dbReference type="CDD" id="cd23451">
    <property type="entry name" value="beta-trefoil_Ricin_laminarinase"/>
    <property type="match status" value="1"/>
</dbReference>
<dbReference type="PROSITE" id="PS50231">
    <property type="entry name" value="RICIN_B_LECTIN"/>
    <property type="match status" value="1"/>
</dbReference>
<dbReference type="Pfam" id="PF00652">
    <property type="entry name" value="Ricin_B_lectin"/>
    <property type="match status" value="1"/>
</dbReference>
<feature type="signal peptide" evidence="1">
    <location>
        <begin position="1"/>
        <end position="39"/>
    </location>
</feature>
<dbReference type="GO" id="GO:0004553">
    <property type="term" value="F:hydrolase activity, hydrolyzing O-glycosyl compounds"/>
    <property type="evidence" value="ECO:0007669"/>
    <property type="project" value="InterPro"/>
</dbReference>
<proteinExistence type="predicted"/>
<keyword evidence="1" id="KW-0732">Signal</keyword>
<evidence type="ECO:0000313" key="4">
    <source>
        <dbReference type="Proteomes" id="UP000317046"/>
    </source>
</evidence>
<dbReference type="GO" id="GO:0005975">
    <property type="term" value="P:carbohydrate metabolic process"/>
    <property type="evidence" value="ECO:0007669"/>
    <property type="project" value="InterPro"/>
</dbReference>
<sequence length="451" mass="47568">MTQRALYRQTTIRRALAAAALAPLLLAAAVTAAATPAAAAVPGGCGQLFDDFSYTSSTDAQLAARGWSVRGGGGGPGVGGASWSPSNVTFTGSGTARSMRLQAQTDGTPAGTVSAEVSHQRKFFEGTYAARVRFTDAPVAGADGDPVVQTFYGITPLAFPDDPAYGEADVEYLPNGGWGQTSPTLFLTTWETYRPDPWRSDNISTPVVGSIAGWHDLVMQVDAGTVRYFLDGRQVAQHGGHVYPETPMLLAFNIWFIDLQSHTGGTSRYEQDVDYVYHSADELLTPAQVATRVSGLRSAGTTHVDKVVRGTCTPTTPPTTGTSTGAVVSGAAGKCLDVDNANSANGTAVQLYTCNGTAAQRWTFGADGTLRALGKCLDVTGYGTANGSKVQLWDCNPGQSNQTWVRSGDSYRNPASGRCLDNPDGRAVDRQRTQIWDCFGNTAQRWSLPGA</sequence>
<name>A0A4Y3KVL1_9CELL</name>
<dbReference type="CDD" id="cd00413">
    <property type="entry name" value="Glyco_hydrolase_16"/>
    <property type="match status" value="1"/>
</dbReference>
<evidence type="ECO:0000313" key="3">
    <source>
        <dbReference type="EMBL" id="GEA87877.1"/>
    </source>
</evidence>
<dbReference type="InterPro" id="IPR000772">
    <property type="entry name" value="Ricin_B_lectin"/>
</dbReference>
<accession>A0A4Y3KVL1</accession>
<dbReference type="EMBL" id="BJLR01000017">
    <property type="protein sequence ID" value="GEA87877.1"/>
    <property type="molecule type" value="Genomic_DNA"/>
</dbReference>
<feature type="domain" description="GH16" evidence="2">
    <location>
        <begin position="34"/>
        <end position="282"/>
    </location>
</feature>
<gene>
    <name evidence="3" type="ORF">CCE01nite_18260</name>
</gene>
<keyword evidence="4" id="KW-1185">Reference proteome</keyword>
<dbReference type="AlphaFoldDB" id="A0A4Y3KVL1"/>
<dbReference type="SUPFAM" id="SSF50370">
    <property type="entry name" value="Ricin B-like lectins"/>
    <property type="match status" value="1"/>
</dbReference>
<dbReference type="Proteomes" id="UP000317046">
    <property type="component" value="Unassembled WGS sequence"/>
</dbReference>
<dbReference type="PROSITE" id="PS51762">
    <property type="entry name" value="GH16_2"/>
    <property type="match status" value="1"/>
</dbReference>
<protein>
    <recommendedName>
        <fullName evidence="2">GH16 domain-containing protein</fullName>
    </recommendedName>
</protein>
<dbReference type="InterPro" id="IPR035992">
    <property type="entry name" value="Ricin_B-like_lectins"/>
</dbReference>
<reference evidence="3" key="1">
    <citation type="submission" date="2019-06" db="EMBL/GenBank/DDBJ databases">
        <title>Whole genome shotgun sequence of Cellulomonas cellasea NBRC 3753.</title>
        <authorList>
            <person name="Hosoyama A."/>
            <person name="Uohara A."/>
            <person name="Ohji S."/>
            <person name="Ichikawa N."/>
        </authorList>
    </citation>
    <scope>NUCLEOTIDE SEQUENCE [LARGE SCALE GENOMIC DNA]</scope>
    <source>
        <strain evidence="3">NBRC 3753</strain>
    </source>
</reference>
<dbReference type="PROSITE" id="PS51318">
    <property type="entry name" value="TAT"/>
    <property type="match status" value="1"/>
</dbReference>
<feature type="chain" id="PRO_5021456311" description="GH16 domain-containing protein" evidence="1">
    <location>
        <begin position="40"/>
        <end position="451"/>
    </location>
</feature>
<organism evidence="3 4">
    <name type="scientific">Cellulomonas cellasea</name>
    <dbReference type="NCBI Taxonomy" id="43670"/>
    <lineage>
        <taxon>Bacteria</taxon>
        <taxon>Bacillati</taxon>
        <taxon>Actinomycetota</taxon>
        <taxon>Actinomycetes</taxon>
        <taxon>Micrococcales</taxon>
        <taxon>Cellulomonadaceae</taxon>
        <taxon>Cellulomonas</taxon>
    </lineage>
</organism>
<dbReference type="Gene3D" id="2.60.120.200">
    <property type="match status" value="1"/>
</dbReference>
<dbReference type="InterPro" id="IPR000757">
    <property type="entry name" value="Beta-glucanase-like"/>
</dbReference>
<dbReference type="InterPro" id="IPR013320">
    <property type="entry name" value="ConA-like_dom_sf"/>
</dbReference>
<dbReference type="SUPFAM" id="SSF49899">
    <property type="entry name" value="Concanavalin A-like lectins/glucanases"/>
    <property type="match status" value="1"/>
</dbReference>
<dbReference type="RefSeq" id="WP_141372218.1">
    <property type="nucleotide sequence ID" value="NZ_BJLR01000017.1"/>
</dbReference>
<evidence type="ECO:0000259" key="2">
    <source>
        <dbReference type="PROSITE" id="PS51762"/>
    </source>
</evidence>
<dbReference type="Gene3D" id="2.80.10.50">
    <property type="match status" value="1"/>
</dbReference>
<dbReference type="InterPro" id="IPR006311">
    <property type="entry name" value="TAT_signal"/>
</dbReference>